<dbReference type="KEGG" id="mcub:MCBB_0189"/>
<dbReference type="RefSeq" id="WP_145975986.1">
    <property type="nucleotide sequence ID" value="NZ_LT607756.1"/>
</dbReference>
<name>A0A1D3KZJ0_9EURY</name>
<protein>
    <submittedName>
        <fullName evidence="1">Uncharacterized protein</fullName>
    </submittedName>
</protein>
<reference evidence="1 2" key="1">
    <citation type="submission" date="2016-08" db="EMBL/GenBank/DDBJ databases">
        <authorList>
            <person name="Seilhamer J.J."/>
        </authorList>
    </citation>
    <scope>NUCLEOTIDE SEQUENCE [LARGE SCALE GENOMIC DNA]</scope>
    <source>
        <strain evidence="1">Buetzberg</strain>
    </source>
</reference>
<evidence type="ECO:0000313" key="1">
    <source>
        <dbReference type="EMBL" id="SCG84777.1"/>
    </source>
</evidence>
<dbReference type="GeneID" id="30411053"/>
<dbReference type="EMBL" id="LT607756">
    <property type="protein sequence ID" value="SCG84777.1"/>
    <property type="molecule type" value="Genomic_DNA"/>
</dbReference>
<gene>
    <name evidence="1" type="ORF">MCBB_0189</name>
</gene>
<dbReference type="OrthoDB" id="70720at2157"/>
<keyword evidence="2" id="KW-1185">Reference proteome</keyword>
<accession>A0A1D3KZJ0</accession>
<proteinExistence type="predicted"/>
<organism evidence="1 2">
    <name type="scientific">Methanobacterium congolense</name>
    <dbReference type="NCBI Taxonomy" id="118062"/>
    <lineage>
        <taxon>Archaea</taxon>
        <taxon>Methanobacteriati</taxon>
        <taxon>Methanobacteriota</taxon>
        <taxon>Methanomada group</taxon>
        <taxon>Methanobacteria</taxon>
        <taxon>Methanobacteriales</taxon>
        <taxon>Methanobacteriaceae</taxon>
        <taxon>Methanobacterium</taxon>
    </lineage>
</organism>
<evidence type="ECO:0000313" key="2">
    <source>
        <dbReference type="Proteomes" id="UP000094707"/>
    </source>
</evidence>
<dbReference type="AlphaFoldDB" id="A0A1D3KZJ0"/>
<sequence length="127" mass="14679">MDVNPLNELGMVERYCEGLKMVESTVIFCRGRENKKESEYKLEVDDEYVSIKDRGQGTWTINLRGSKESLTPMYEFFDNVMDMEPLTMNIAGTGEIQHYFRGISDIQEENEGTYKFGVTLQLLKKSV</sequence>
<dbReference type="Proteomes" id="UP000094707">
    <property type="component" value="Chromosome I"/>
</dbReference>